<dbReference type="WBParaSite" id="SBAD_0000581801-mRNA-1">
    <property type="protein sequence ID" value="SBAD_0000581801-mRNA-1"/>
    <property type="gene ID" value="SBAD_0000581801"/>
</dbReference>
<evidence type="ECO:0000256" key="2">
    <source>
        <dbReference type="ARBA" id="ARBA00004236"/>
    </source>
</evidence>
<feature type="transmembrane region" description="Helical" evidence="12">
    <location>
        <begin position="283"/>
        <end position="303"/>
    </location>
</feature>
<keyword evidence="3" id="KW-0813">Transport</keyword>
<evidence type="ECO:0000256" key="8">
    <source>
        <dbReference type="ARBA" id="ARBA00023065"/>
    </source>
</evidence>
<feature type="chain" id="PRO_5043140181" evidence="13">
    <location>
        <begin position="20"/>
        <end position="429"/>
    </location>
</feature>
<keyword evidence="4" id="KW-1003">Cell membrane</keyword>
<dbReference type="PRINTS" id="PR00253">
    <property type="entry name" value="GABAARECEPTR"/>
</dbReference>
<keyword evidence="10" id="KW-0407">Ion channel</keyword>
<evidence type="ECO:0000256" key="5">
    <source>
        <dbReference type="ARBA" id="ARBA00022692"/>
    </source>
</evidence>
<sequence>MSLLPSLVICAITVCVVVGQLVRGQQANDQPALNSATGPETEPSPKPTCVSDVDIVNWLVDMRQSGYNRHRIPKPNDMRVKINMQIQAITSISEATQDFEVDLYLNELWHDPGLRYDHLGACKPNISLDHTVLDKIWTPNTCFINSKESSVHASPFKNIFLLIYNNGTVWTNYRIKLTGPCQMEFHWFPMDSFTYSINEMRMVWDPVEPVSFYSSVHLPDFTVVQTLATLYAAGYWDEMTLTFVFQRRYGWYIFQGYIPTYLIIAISWLSFHIGTLSLPSRTMLGVNSLMAMTFQFGNIINHLPRVSHIKAIDVWIGMTFIVCSLLELAIVDYLSQVRNRKKLRKRKIPQSGTYRDFAKIQYLNLSTTVHKSGFRSLLKMRTTAWTPEEVDRISAILFPTTFLIFNLFYWGYYIGFSRIKDIEYSIDKQ</sequence>
<dbReference type="SUPFAM" id="SSF63712">
    <property type="entry name" value="Nicotinic receptor ligand binding domain-like"/>
    <property type="match status" value="1"/>
</dbReference>
<evidence type="ECO:0000256" key="6">
    <source>
        <dbReference type="ARBA" id="ARBA00022729"/>
    </source>
</evidence>
<evidence type="ECO:0000256" key="4">
    <source>
        <dbReference type="ARBA" id="ARBA00022475"/>
    </source>
</evidence>
<evidence type="ECO:0000256" key="13">
    <source>
        <dbReference type="SAM" id="SignalP"/>
    </source>
</evidence>
<dbReference type="CDD" id="cd19049">
    <property type="entry name" value="LGIC_TM_anion"/>
    <property type="match status" value="1"/>
</dbReference>
<feature type="signal peptide" evidence="13">
    <location>
        <begin position="1"/>
        <end position="19"/>
    </location>
</feature>
<feature type="transmembrane region" description="Helical" evidence="12">
    <location>
        <begin position="249"/>
        <end position="271"/>
    </location>
</feature>
<evidence type="ECO:0000313" key="18">
    <source>
        <dbReference type="WBParaSite" id="SBAD_0000581801-mRNA-1"/>
    </source>
</evidence>
<name>A0A183IPP9_9BILA</name>
<evidence type="ECO:0000256" key="7">
    <source>
        <dbReference type="ARBA" id="ARBA00022989"/>
    </source>
</evidence>
<feature type="region of interest" description="Disordered" evidence="11">
    <location>
        <begin position="28"/>
        <end position="47"/>
    </location>
</feature>
<evidence type="ECO:0000259" key="15">
    <source>
        <dbReference type="Pfam" id="PF02932"/>
    </source>
</evidence>
<evidence type="ECO:0000256" key="10">
    <source>
        <dbReference type="ARBA" id="ARBA00023303"/>
    </source>
</evidence>
<dbReference type="GO" id="GO:0004888">
    <property type="term" value="F:transmembrane signaling receptor activity"/>
    <property type="evidence" value="ECO:0007669"/>
    <property type="project" value="InterPro"/>
</dbReference>
<dbReference type="InterPro" id="IPR038050">
    <property type="entry name" value="Neuro_actylchol_rec"/>
</dbReference>
<evidence type="ECO:0000256" key="11">
    <source>
        <dbReference type="SAM" id="MobiDB-lite"/>
    </source>
</evidence>
<dbReference type="InterPro" id="IPR006201">
    <property type="entry name" value="Neur_channel"/>
</dbReference>
<gene>
    <name evidence="16" type="ORF">SBAD_LOCUS5596</name>
</gene>
<keyword evidence="7 12" id="KW-1133">Transmembrane helix</keyword>
<keyword evidence="8" id="KW-0406">Ion transport</keyword>
<evidence type="ECO:0000313" key="17">
    <source>
        <dbReference type="Proteomes" id="UP000270296"/>
    </source>
</evidence>
<dbReference type="PRINTS" id="PR00252">
    <property type="entry name" value="NRIONCHANNEL"/>
</dbReference>
<dbReference type="AlphaFoldDB" id="A0A183IPP9"/>
<dbReference type="InterPro" id="IPR036734">
    <property type="entry name" value="Neur_chan_lig-bd_sf"/>
</dbReference>
<keyword evidence="6 13" id="KW-0732">Signal</keyword>
<dbReference type="GO" id="GO:0005230">
    <property type="term" value="F:extracellular ligand-gated monoatomic ion channel activity"/>
    <property type="evidence" value="ECO:0007669"/>
    <property type="project" value="InterPro"/>
</dbReference>
<dbReference type="InterPro" id="IPR006028">
    <property type="entry name" value="GABAA/Glycine_rcpt"/>
</dbReference>
<feature type="domain" description="Neurotransmitter-gated ion-channel transmembrane" evidence="15">
    <location>
        <begin position="257"/>
        <end position="347"/>
    </location>
</feature>
<dbReference type="EMBL" id="UZAM01009102">
    <property type="protein sequence ID" value="VDP07697.1"/>
    <property type="molecule type" value="Genomic_DNA"/>
</dbReference>
<feature type="transmembrane region" description="Helical" evidence="12">
    <location>
        <begin position="315"/>
        <end position="335"/>
    </location>
</feature>
<feature type="domain" description="Neurotransmitter-gated ion-channel ligand-binding" evidence="14">
    <location>
        <begin position="61"/>
        <end position="248"/>
    </location>
</feature>
<evidence type="ECO:0000259" key="14">
    <source>
        <dbReference type="Pfam" id="PF02931"/>
    </source>
</evidence>
<dbReference type="SUPFAM" id="SSF90112">
    <property type="entry name" value="Neurotransmitter-gated ion-channel transmembrane pore"/>
    <property type="match status" value="1"/>
</dbReference>
<dbReference type="OrthoDB" id="8890589at2759"/>
<dbReference type="InterPro" id="IPR006202">
    <property type="entry name" value="Neur_chan_lig-bd"/>
</dbReference>
<dbReference type="InterPro" id="IPR006029">
    <property type="entry name" value="Neurotrans-gated_channel_TM"/>
</dbReference>
<keyword evidence="9 12" id="KW-0472">Membrane</keyword>
<organism evidence="18">
    <name type="scientific">Soboliphyme baturini</name>
    <dbReference type="NCBI Taxonomy" id="241478"/>
    <lineage>
        <taxon>Eukaryota</taxon>
        <taxon>Metazoa</taxon>
        <taxon>Ecdysozoa</taxon>
        <taxon>Nematoda</taxon>
        <taxon>Enoplea</taxon>
        <taxon>Dorylaimia</taxon>
        <taxon>Dioctophymatida</taxon>
        <taxon>Dioctophymatoidea</taxon>
        <taxon>Soboliphymatidae</taxon>
        <taxon>Soboliphyme</taxon>
    </lineage>
</organism>
<dbReference type="Gene3D" id="2.70.170.10">
    <property type="entry name" value="Neurotransmitter-gated ion-channel ligand-binding domain"/>
    <property type="match status" value="1"/>
</dbReference>
<dbReference type="GO" id="GO:0005886">
    <property type="term" value="C:plasma membrane"/>
    <property type="evidence" value="ECO:0007669"/>
    <property type="project" value="UniProtKB-SubCell"/>
</dbReference>
<reference evidence="16 17" key="2">
    <citation type="submission" date="2018-11" db="EMBL/GenBank/DDBJ databases">
        <authorList>
            <consortium name="Pathogen Informatics"/>
        </authorList>
    </citation>
    <scope>NUCLEOTIDE SEQUENCE [LARGE SCALE GENOMIC DNA]</scope>
</reference>
<evidence type="ECO:0000313" key="16">
    <source>
        <dbReference type="EMBL" id="VDP07697.1"/>
    </source>
</evidence>
<accession>A0A183IPP9</accession>
<dbReference type="InterPro" id="IPR036719">
    <property type="entry name" value="Neuro-gated_channel_TM_sf"/>
</dbReference>
<evidence type="ECO:0000256" key="12">
    <source>
        <dbReference type="SAM" id="Phobius"/>
    </source>
</evidence>
<keyword evidence="17" id="KW-1185">Reference proteome</keyword>
<evidence type="ECO:0000256" key="3">
    <source>
        <dbReference type="ARBA" id="ARBA00022448"/>
    </source>
</evidence>
<reference evidence="18" key="1">
    <citation type="submission" date="2016-06" db="UniProtKB">
        <authorList>
            <consortium name="WormBaseParasite"/>
        </authorList>
    </citation>
    <scope>IDENTIFICATION</scope>
</reference>
<evidence type="ECO:0000256" key="9">
    <source>
        <dbReference type="ARBA" id="ARBA00023136"/>
    </source>
</evidence>
<dbReference type="Gene3D" id="1.20.58.390">
    <property type="entry name" value="Neurotransmitter-gated ion-channel transmembrane domain"/>
    <property type="match status" value="1"/>
</dbReference>
<dbReference type="Pfam" id="PF02931">
    <property type="entry name" value="Neur_chan_LBD"/>
    <property type="match status" value="1"/>
</dbReference>
<keyword evidence="5 12" id="KW-0812">Transmembrane</keyword>
<dbReference type="PANTHER" id="PTHR18945">
    <property type="entry name" value="NEUROTRANSMITTER GATED ION CHANNEL"/>
    <property type="match status" value="1"/>
</dbReference>
<feature type="transmembrane region" description="Helical" evidence="12">
    <location>
        <begin position="395"/>
        <end position="415"/>
    </location>
</feature>
<comment type="subcellular location">
    <subcellularLocation>
        <location evidence="2">Cell membrane</location>
    </subcellularLocation>
    <subcellularLocation>
        <location evidence="1">Membrane</location>
        <topology evidence="1">Multi-pass membrane protein</topology>
    </subcellularLocation>
</comment>
<dbReference type="CDD" id="cd18990">
    <property type="entry name" value="LGIC_ECD_GABAAR"/>
    <property type="match status" value="1"/>
</dbReference>
<feature type="compositionally biased region" description="Polar residues" evidence="11">
    <location>
        <begin position="28"/>
        <end position="38"/>
    </location>
</feature>
<protein>
    <submittedName>
        <fullName evidence="18">Ligand-gated ion channel 50</fullName>
    </submittedName>
</protein>
<dbReference type="Proteomes" id="UP000270296">
    <property type="component" value="Unassembled WGS sequence"/>
</dbReference>
<proteinExistence type="predicted"/>
<evidence type="ECO:0000256" key="1">
    <source>
        <dbReference type="ARBA" id="ARBA00004141"/>
    </source>
</evidence>
<dbReference type="Pfam" id="PF02932">
    <property type="entry name" value="Neur_chan_memb"/>
    <property type="match status" value="1"/>
</dbReference>